<feature type="binding site" evidence="17">
    <location>
        <position position="1169"/>
    </location>
    <ligand>
        <name>ATP</name>
        <dbReference type="ChEBI" id="CHEBI:30616"/>
    </ligand>
</feature>
<feature type="transmembrane region" description="Helical" evidence="20">
    <location>
        <begin position="287"/>
        <end position="308"/>
    </location>
</feature>
<dbReference type="PROSITE" id="PS00452">
    <property type="entry name" value="GUANYLATE_CYCLASE_1"/>
    <property type="match status" value="2"/>
</dbReference>
<dbReference type="GO" id="GO:0004016">
    <property type="term" value="F:adenylate cyclase activity"/>
    <property type="evidence" value="ECO:0007669"/>
    <property type="project" value="UniProtKB-EC"/>
</dbReference>
<evidence type="ECO:0000313" key="22">
    <source>
        <dbReference type="EnsemblMetazoa" id="XP_038050387.1"/>
    </source>
</evidence>
<protein>
    <recommendedName>
        <fullName evidence="4 16">adenylate cyclase</fullName>
        <ecNumber evidence="4 16">4.6.1.1</ecNumber>
    </recommendedName>
</protein>
<dbReference type="InterPro" id="IPR029787">
    <property type="entry name" value="Nucleotide_cyclase"/>
</dbReference>
<dbReference type="GO" id="GO:0035556">
    <property type="term" value="P:intracellular signal transduction"/>
    <property type="evidence" value="ECO:0007669"/>
    <property type="project" value="InterPro"/>
</dbReference>
<evidence type="ECO:0000256" key="13">
    <source>
        <dbReference type="ARBA" id="ARBA00023136"/>
    </source>
</evidence>
<keyword evidence="15 16" id="KW-0456">Lyase</keyword>
<dbReference type="PANTHER" id="PTHR45627:SF12">
    <property type="entry name" value="ADENYLATE CYCLASE TYPE 2"/>
    <property type="match status" value="1"/>
</dbReference>
<evidence type="ECO:0000256" key="10">
    <source>
        <dbReference type="ARBA" id="ARBA00022842"/>
    </source>
</evidence>
<evidence type="ECO:0000256" key="8">
    <source>
        <dbReference type="ARBA" id="ARBA00022741"/>
    </source>
</evidence>
<evidence type="ECO:0000256" key="15">
    <source>
        <dbReference type="ARBA" id="ARBA00023239"/>
    </source>
</evidence>
<feature type="binding site" evidence="17">
    <location>
        <begin position="443"/>
        <end position="445"/>
    </location>
    <ligand>
        <name>ATP</name>
        <dbReference type="ChEBI" id="CHEBI:30616"/>
    </ligand>
</feature>
<evidence type="ECO:0000256" key="18">
    <source>
        <dbReference type="PIRSR" id="PIRSR039050-51"/>
    </source>
</evidence>
<evidence type="ECO:0000256" key="12">
    <source>
        <dbReference type="ARBA" id="ARBA00022998"/>
    </source>
</evidence>
<dbReference type="InterPro" id="IPR030672">
    <property type="entry name" value="Adcy"/>
</dbReference>
<feature type="binding site" evidence="18">
    <location>
        <position position="402"/>
    </location>
    <ligand>
        <name>Mg(2+)</name>
        <dbReference type="ChEBI" id="CHEBI:18420"/>
        <label>2</label>
        <note>catalytic</note>
    </ligand>
</feature>
<feature type="binding site" evidence="17">
    <location>
        <position position="489"/>
    </location>
    <ligand>
        <name>ATP</name>
        <dbReference type="ChEBI" id="CHEBI:30616"/>
    </ligand>
</feature>
<feature type="transmembrane region" description="Helical" evidence="20">
    <location>
        <begin position="906"/>
        <end position="926"/>
    </location>
</feature>
<evidence type="ECO:0000256" key="6">
    <source>
        <dbReference type="ARBA" id="ARBA00022723"/>
    </source>
</evidence>
<comment type="subcellular location">
    <subcellularLocation>
        <location evidence="3">Membrane</location>
        <topology evidence="3">Multi-pass membrane protein</topology>
    </subcellularLocation>
</comment>
<dbReference type="SUPFAM" id="SSF55073">
    <property type="entry name" value="Nucleotide cyclase"/>
    <property type="match status" value="2"/>
</dbReference>
<organism evidence="22 23">
    <name type="scientific">Patiria miniata</name>
    <name type="common">Bat star</name>
    <name type="synonym">Asterina miniata</name>
    <dbReference type="NCBI Taxonomy" id="46514"/>
    <lineage>
        <taxon>Eukaryota</taxon>
        <taxon>Metazoa</taxon>
        <taxon>Echinodermata</taxon>
        <taxon>Eleutherozoa</taxon>
        <taxon>Asterozoa</taxon>
        <taxon>Asteroidea</taxon>
        <taxon>Valvatacea</taxon>
        <taxon>Valvatida</taxon>
        <taxon>Asterinidae</taxon>
        <taxon>Patiria</taxon>
    </lineage>
</organism>
<feature type="transmembrane region" description="Helical" evidence="20">
    <location>
        <begin position="778"/>
        <end position="798"/>
    </location>
</feature>
<feature type="binding site" evidence="18">
    <location>
        <position position="445"/>
    </location>
    <ligand>
        <name>Mg(2+)</name>
        <dbReference type="ChEBI" id="CHEBI:18420"/>
        <label>1</label>
        <note>catalytic</note>
    </ligand>
</feature>
<keyword evidence="18" id="KW-0464">Manganese</keyword>
<evidence type="ECO:0000256" key="5">
    <source>
        <dbReference type="ARBA" id="ARBA00022692"/>
    </source>
</evidence>
<dbReference type="PIRSF" id="PIRSF039050">
    <property type="entry name" value="Ade_cyc"/>
    <property type="match status" value="1"/>
</dbReference>
<feature type="domain" description="Guanylate cyclase" evidence="21">
    <location>
        <begin position="396"/>
        <end position="523"/>
    </location>
</feature>
<feature type="binding site" evidence="17">
    <location>
        <position position="1045"/>
    </location>
    <ligand>
        <name>ATP</name>
        <dbReference type="ChEBI" id="CHEBI:30616"/>
    </ligand>
</feature>
<dbReference type="GO" id="GO:0007189">
    <property type="term" value="P:adenylate cyclase-activating G protein-coupled receptor signaling pathway"/>
    <property type="evidence" value="ECO:0007669"/>
    <property type="project" value="TreeGrafter"/>
</dbReference>
<evidence type="ECO:0000256" key="7">
    <source>
        <dbReference type="ARBA" id="ARBA00022737"/>
    </source>
</evidence>
<keyword evidence="7" id="KW-0677">Repeat</keyword>
<evidence type="ECO:0000256" key="17">
    <source>
        <dbReference type="PIRSR" id="PIRSR039050-50"/>
    </source>
</evidence>
<dbReference type="FunFam" id="3.30.70.1230:FF:000001">
    <property type="entry name" value="Adenylate cyclase"/>
    <property type="match status" value="1"/>
</dbReference>
<feature type="transmembrane region" description="Helical" evidence="20">
    <location>
        <begin position="704"/>
        <end position="725"/>
    </location>
</feature>
<dbReference type="Pfam" id="PF00211">
    <property type="entry name" value="Guanylate_cyc"/>
    <property type="match status" value="2"/>
</dbReference>
<feature type="transmembrane region" description="Helical" evidence="20">
    <location>
        <begin position="207"/>
        <end position="226"/>
    </location>
</feature>
<dbReference type="GO" id="GO:0005524">
    <property type="term" value="F:ATP binding"/>
    <property type="evidence" value="ECO:0007669"/>
    <property type="project" value="UniProtKB-UniRule"/>
</dbReference>
<feature type="binding site" evidence="18">
    <location>
        <position position="445"/>
    </location>
    <ligand>
        <name>Mg(2+)</name>
        <dbReference type="ChEBI" id="CHEBI:18420"/>
        <label>2</label>
        <note>catalytic</note>
    </ligand>
</feature>
<comment type="cofactor">
    <cofactor evidence="2">
        <name>Mn(2+)</name>
        <dbReference type="ChEBI" id="CHEBI:29035"/>
    </cofactor>
</comment>
<dbReference type="Pfam" id="PF16214">
    <property type="entry name" value="AC_N"/>
    <property type="match status" value="1"/>
</dbReference>
<feature type="transmembrane region" description="Helical" evidence="20">
    <location>
        <begin position="182"/>
        <end position="200"/>
    </location>
</feature>
<dbReference type="InterPro" id="IPR032628">
    <property type="entry name" value="AC_N"/>
</dbReference>
<feature type="binding site" evidence="18">
    <location>
        <position position="401"/>
    </location>
    <ligand>
        <name>Mg(2+)</name>
        <dbReference type="ChEBI" id="CHEBI:18420"/>
        <label>1</label>
        <note>catalytic</note>
    </ligand>
</feature>
<comment type="cofactor">
    <cofactor evidence="18">
        <name>Mg(2+)</name>
        <dbReference type="ChEBI" id="CHEBI:18420"/>
    </cofactor>
    <cofactor evidence="18">
        <name>Mn(2+)</name>
        <dbReference type="ChEBI" id="CHEBI:29035"/>
    </cofactor>
    <text evidence="18">Binds 2 magnesium ions per subunit. Is also active with manganese (in vitro).</text>
</comment>
<accession>A0A913ZF25</accession>
<dbReference type="FunFam" id="3.30.70.1230:FF:000014">
    <property type="entry name" value="adenylate cyclase type 9"/>
    <property type="match status" value="1"/>
</dbReference>
<keyword evidence="6 16" id="KW-0479">Metal-binding</keyword>
<feature type="transmembrane region" description="Helical" evidence="20">
    <location>
        <begin position="258"/>
        <end position="281"/>
    </location>
</feature>
<keyword evidence="13 16" id="KW-0472">Membrane</keyword>
<dbReference type="EnsemblMetazoa" id="XM_038194459.1">
    <property type="protein sequence ID" value="XP_038050387.1"/>
    <property type="gene ID" value="LOC119723675"/>
</dbReference>
<feature type="domain" description="Guanylate cyclase" evidence="21">
    <location>
        <begin position="993"/>
        <end position="1135"/>
    </location>
</feature>
<keyword evidence="8 16" id="KW-0547">Nucleotide-binding</keyword>
<feature type="binding site" evidence="17">
    <location>
        <begin position="1129"/>
        <end position="1133"/>
    </location>
    <ligand>
        <name>ATP</name>
        <dbReference type="ChEBI" id="CHEBI:30616"/>
    </ligand>
</feature>
<dbReference type="GO" id="GO:0007193">
    <property type="term" value="P:adenylate cyclase-inhibiting G protein-coupled receptor signaling pathway"/>
    <property type="evidence" value="ECO:0007669"/>
    <property type="project" value="TreeGrafter"/>
</dbReference>
<evidence type="ECO:0000256" key="19">
    <source>
        <dbReference type="RuleBase" id="RU000405"/>
    </source>
</evidence>
<evidence type="ECO:0000256" key="2">
    <source>
        <dbReference type="ARBA" id="ARBA00001936"/>
    </source>
</evidence>
<keyword evidence="11 20" id="KW-1133">Transmembrane helix</keyword>
<dbReference type="PROSITE" id="PS50125">
    <property type="entry name" value="GUANYLATE_CYCLASE_2"/>
    <property type="match status" value="2"/>
</dbReference>
<evidence type="ECO:0000256" key="11">
    <source>
        <dbReference type="ARBA" id="ARBA00022989"/>
    </source>
</evidence>
<feature type="binding site" evidence="18">
    <location>
        <position position="401"/>
    </location>
    <ligand>
        <name>Mg(2+)</name>
        <dbReference type="ChEBI" id="CHEBI:18420"/>
        <label>2</label>
        <note>catalytic</note>
    </ligand>
</feature>
<reference evidence="22" key="1">
    <citation type="submission" date="2022-11" db="UniProtKB">
        <authorList>
            <consortium name="EnsemblMetazoa"/>
        </authorList>
    </citation>
    <scope>IDENTIFICATION</scope>
</reference>
<name>A0A913ZF25_PATMI</name>
<feature type="binding site" evidence="17">
    <location>
        <begin position="1122"/>
        <end position="1124"/>
    </location>
    <ligand>
        <name>ATP</name>
        <dbReference type="ChEBI" id="CHEBI:30616"/>
    </ligand>
</feature>
<keyword evidence="10 16" id="KW-0460">Magnesium</keyword>
<comment type="similarity">
    <text evidence="16 19">Belongs to the adenylyl cyclase class-4/guanylyl cyclase family.</text>
</comment>
<dbReference type="Gene3D" id="3.30.70.1230">
    <property type="entry name" value="Nucleotide cyclase"/>
    <property type="match status" value="2"/>
</dbReference>
<evidence type="ECO:0000256" key="3">
    <source>
        <dbReference type="ARBA" id="ARBA00004141"/>
    </source>
</evidence>
<dbReference type="SMART" id="SM00044">
    <property type="entry name" value="CYCc"/>
    <property type="match status" value="2"/>
</dbReference>
<dbReference type="GeneID" id="119723675"/>
<dbReference type="RefSeq" id="XP_038050387.1">
    <property type="nucleotide sequence ID" value="XM_038194459.1"/>
</dbReference>
<sequence length="1197" mass="134007">MAASKECATRQAEVRFEVPPDGVQPTLSPEDVTCSVEGAAAAATTASAATAATSATAAAATSATDRTTDGTTAAMSRSRGTSLKRQFYQMGQVHGDIMSFGSLEDFFRERGNTIDHAGWSLHHLRQKFQAMDIEDLYDKYCAQMRQSLVGVMCVLGILYGISLIVLFFLYEQEAPQGWHRAITLFVTTLVFVCLAVCSYSDTIFHRFSRLISVLVWLNLLLFLYLLVSFHTLYLPANEVGLVILVVVAVYTTLPLPRLYAVTAGVLTCLPHVVVLGVLSQANSTDTLFQVLANVVLFIGVNVVGMYHIQLLDIAQRRKFLDTRSCIESRVKLEHQQAQQERLLLSVLPAHLAAEMKTEMMERVRDPTQTRTQGAGMQKNSTTHFHNLYVKRHKNVSILYADIVGFTALASECSPAELVKTLNELFGRFDSLAEQYDCMRIKILGDCYYCVSGLPISRPTHACNCVEMGLCMCEAIKTVKEATGVNVNMRVGVHTGNVLCGVLGLKKWQYDVWSHDVNLANHMESCGEPGRVHITQATLDNLNGKYDVEPAHGQQRSDYLSEQNIETFFIVDPKSRKEDILDSENNVQEGRGRPSKKIAHYLESWGADKPFANLEKVQLPKTVGVTGIYAVNSCLFPFTPLDHSTRMKKQSVVYDRRVNERMLQAIESINTEKPWSRSDDFHRGTMFFRKASFEKKFACSRDPSFKYYMACVVLTFLVILICELLTQPRGILMLVAFSVAFMVLLFVLFIGMAEQVKCVRKLAIGWLAKLVTRRSWMRMILSFLTMAVLYTVSVISVSVCETQPGSLTVSTVYDYESALSVSDGTGNLTDTGQFACKAPAYLARSCLLAMLGCVMFLQLGYCIKLLMMLIGFGAYCLIFNYTHAVVFDNWDNAVYVSQGVIGNIAHIPLRVMATVELLLMLFTLFLVTRQNEYLSRQGFLWQMKFKVEREEVETMESLNKVLLENMLPAHVAQHFMKQRMKSDELYHQFYNVVAVMFASIPNFKEFYTESDVNNEGLECLRLLNEIIADFDELLSKPKYCCIEKIKTIGSTYMAAAGLQQHESSGTSKQSLYYVGVLTEFAMALQDKLEYLNGQAFNDFKLRIGINHGSVVAGVIGAQKPQYDIWGNTVNVASRMDTTGLIGEIQVTEPTAMVLMEFGYFCESRGYVSVKGKGKLKTYLVKRVTRSISQSTNLSSAYS</sequence>
<dbReference type="GO" id="GO:0005886">
    <property type="term" value="C:plasma membrane"/>
    <property type="evidence" value="ECO:0007669"/>
    <property type="project" value="InterPro"/>
</dbReference>
<dbReference type="Proteomes" id="UP000887568">
    <property type="component" value="Unplaced"/>
</dbReference>
<comment type="function">
    <text evidence="16">Catalyzes the formation of the signaling molecule cAMP in response to G-protein signaling.</text>
</comment>
<dbReference type="InterPro" id="IPR009398">
    <property type="entry name" value="Adcy_conserved_dom"/>
</dbReference>
<keyword evidence="23" id="KW-1185">Reference proteome</keyword>
<keyword evidence="14" id="KW-0325">Glycoprotein</keyword>
<evidence type="ECO:0000256" key="14">
    <source>
        <dbReference type="ARBA" id="ARBA00023180"/>
    </source>
</evidence>
<feature type="binding site" evidence="17">
    <location>
        <begin position="401"/>
        <end position="406"/>
    </location>
    <ligand>
        <name>ATP</name>
        <dbReference type="ChEBI" id="CHEBI:30616"/>
    </ligand>
</feature>
<dbReference type="GO" id="GO:0006171">
    <property type="term" value="P:cAMP biosynthetic process"/>
    <property type="evidence" value="ECO:0007669"/>
    <property type="project" value="UniProtKB-KW"/>
</dbReference>
<evidence type="ECO:0000256" key="16">
    <source>
        <dbReference type="PIRNR" id="PIRNR039050"/>
    </source>
</evidence>
<proteinExistence type="inferred from homology"/>
<feature type="transmembrane region" description="Helical" evidence="20">
    <location>
        <begin position="865"/>
        <end position="886"/>
    </location>
</feature>
<feature type="transmembrane region" description="Helical" evidence="20">
    <location>
        <begin position="232"/>
        <end position="251"/>
    </location>
</feature>
<keyword evidence="9 16" id="KW-0067">ATP-binding</keyword>
<dbReference type="GO" id="GO:0046872">
    <property type="term" value="F:metal ion binding"/>
    <property type="evidence" value="ECO:0007669"/>
    <property type="project" value="UniProtKB-KW"/>
</dbReference>
<keyword evidence="5 20" id="KW-0812">Transmembrane</keyword>
<dbReference type="AlphaFoldDB" id="A0A913ZF25"/>
<dbReference type="PANTHER" id="PTHR45627">
    <property type="entry name" value="ADENYLATE CYCLASE TYPE 1"/>
    <property type="match status" value="1"/>
</dbReference>
<dbReference type="OMA" id="NLAGMYH"/>
<evidence type="ECO:0000313" key="23">
    <source>
        <dbReference type="Proteomes" id="UP000887568"/>
    </source>
</evidence>
<keyword evidence="12 16" id="KW-0115">cAMP biosynthesis</keyword>
<evidence type="ECO:0000259" key="21">
    <source>
        <dbReference type="PROSITE" id="PS50125"/>
    </source>
</evidence>
<feature type="transmembrane region" description="Helical" evidence="20">
    <location>
        <begin position="148"/>
        <end position="170"/>
    </location>
</feature>
<feature type="transmembrane region" description="Helical" evidence="20">
    <location>
        <begin position="840"/>
        <end position="858"/>
    </location>
</feature>
<dbReference type="InterPro" id="IPR018297">
    <property type="entry name" value="A/G_cyclase_CS"/>
</dbReference>
<dbReference type="CDD" id="cd07302">
    <property type="entry name" value="CHD"/>
    <property type="match status" value="2"/>
</dbReference>
<evidence type="ECO:0000256" key="4">
    <source>
        <dbReference type="ARBA" id="ARBA00012201"/>
    </source>
</evidence>
<dbReference type="EC" id="4.6.1.1" evidence="4 16"/>
<dbReference type="OrthoDB" id="10035433at2759"/>
<dbReference type="Pfam" id="PF06327">
    <property type="entry name" value="Adcy_cons_dom"/>
    <property type="match status" value="1"/>
</dbReference>
<evidence type="ECO:0000256" key="9">
    <source>
        <dbReference type="ARBA" id="ARBA00022840"/>
    </source>
</evidence>
<evidence type="ECO:0000256" key="20">
    <source>
        <dbReference type="SAM" id="Phobius"/>
    </source>
</evidence>
<dbReference type="InterPro" id="IPR001054">
    <property type="entry name" value="A/G_cyclase"/>
</dbReference>
<feature type="transmembrane region" description="Helical" evidence="20">
    <location>
        <begin position="731"/>
        <end position="752"/>
    </location>
</feature>
<evidence type="ECO:0000256" key="1">
    <source>
        <dbReference type="ARBA" id="ARBA00001593"/>
    </source>
</evidence>
<comment type="catalytic activity">
    <reaction evidence="1 16">
        <text>ATP = 3',5'-cyclic AMP + diphosphate</text>
        <dbReference type="Rhea" id="RHEA:15389"/>
        <dbReference type="ChEBI" id="CHEBI:30616"/>
        <dbReference type="ChEBI" id="CHEBI:33019"/>
        <dbReference type="ChEBI" id="CHEBI:58165"/>
        <dbReference type="EC" id="4.6.1.1"/>
    </reaction>
</comment>